<dbReference type="AlphaFoldDB" id="A0AAN4Z2Q0"/>
<dbReference type="EMBL" id="BTRK01000001">
    <property type="protein sequence ID" value="GMR30282.1"/>
    <property type="molecule type" value="Genomic_DNA"/>
</dbReference>
<proteinExistence type="predicted"/>
<accession>A0AAN4Z2Q0</accession>
<sequence>LQGLDALSSAVVELNKSAAPRTVARLTPAAAHSTRRSHKKLLSYLAPSVFHHWHDAEASAKC</sequence>
<evidence type="ECO:0000313" key="2">
    <source>
        <dbReference type="Proteomes" id="UP001328107"/>
    </source>
</evidence>
<protein>
    <submittedName>
        <fullName evidence="1">Uncharacterized protein</fullName>
    </submittedName>
</protein>
<dbReference type="Proteomes" id="UP001328107">
    <property type="component" value="Unassembled WGS sequence"/>
</dbReference>
<name>A0AAN4Z2Q0_9BILA</name>
<organism evidence="1 2">
    <name type="scientific">Pristionchus mayeri</name>
    <dbReference type="NCBI Taxonomy" id="1317129"/>
    <lineage>
        <taxon>Eukaryota</taxon>
        <taxon>Metazoa</taxon>
        <taxon>Ecdysozoa</taxon>
        <taxon>Nematoda</taxon>
        <taxon>Chromadorea</taxon>
        <taxon>Rhabditida</taxon>
        <taxon>Rhabditina</taxon>
        <taxon>Diplogasteromorpha</taxon>
        <taxon>Diplogasteroidea</taxon>
        <taxon>Neodiplogasteridae</taxon>
        <taxon>Pristionchus</taxon>
    </lineage>
</organism>
<gene>
    <name evidence="1" type="ORF">PMAYCL1PPCAC_00477</name>
</gene>
<keyword evidence="2" id="KW-1185">Reference proteome</keyword>
<reference evidence="2" key="1">
    <citation type="submission" date="2022-10" db="EMBL/GenBank/DDBJ databases">
        <title>Genome assembly of Pristionchus species.</title>
        <authorList>
            <person name="Yoshida K."/>
            <person name="Sommer R.J."/>
        </authorList>
    </citation>
    <scope>NUCLEOTIDE SEQUENCE [LARGE SCALE GENOMIC DNA]</scope>
    <source>
        <strain evidence="2">RS5460</strain>
    </source>
</reference>
<evidence type="ECO:0000313" key="1">
    <source>
        <dbReference type="EMBL" id="GMR30282.1"/>
    </source>
</evidence>
<feature type="non-terminal residue" evidence="1">
    <location>
        <position position="1"/>
    </location>
</feature>
<comment type="caution">
    <text evidence="1">The sequence shown here is derived from an EMBL/GenBank/DDBJ whole genome shotgun (WGS) entry which is preliminary data.</text>
</comment>